<gene>
    <name evidence="3" type="ORF">R5A26_10375</name>
</gene>
<dbReference type="Pfam" id="PF13530">
    <property type="entry name" value="SCP2_2"/>
    <property type="match status" value="1"/>
</dbReference>
<dbReference type="RefSeq" id="WP_266878543.1">
    <property type="nucleotide sequence ID" value="NZ_JAWMAJ010000026.1"/>
</dbReference>
<dbReference type="InterPro" id="IPR036527">
    <property type="entry name" value="SCP2_sterol-bd_dom_sf"/>
</dbReference>
<organism evidence="3 4">
    <name type="scientific">Streptomyces prunicolor</name>
    <dbReference type="NCBI Taxonomy" id="67348"/>
    <lineage>
        <taxon>Bacteria</taxon>
        <taxon>Bacillati</taxon>
        <taxon>Actinomycetota</taxon>
        <taxon>Actinomycetes</taxon>
        <taxon>Kitasatosporales</taxon>
        <taxon>Streptomycetaceae</taxon>
        <taxon>Streptomyces</taxon>
    </lineage>
</organism>
<evidence type="ECO:0000313" key="3">
    <source>
        <dbReference type="EMBL" id="MDV7216359.1"/>
    </source>
</evidence>
<feature type="compositionally biased region" description="Basic and acidic residues" evidence="1">
    <location>
        <begin position="113"/>
        <end position="124"/>
    </location>
</feature>
<accession>A0ABU4F6Z5</accession>
<dbReference type="Proteomes" id="UP001187346">
    <property type="component" value="Unassembled WGS sequence"/>
</dbReference>
<feature type="compositionally biased region" description="Low complexity" evidence="1">
    <location>
        <begin position="70"/>
        <end position="93"/>
    </location>
</feature>
<feature type="domain" description="Enhanced intracellular survival protein" evidence="2">
    <location>
        <begin position="36"/>
        <end position="75"/>
    </location>
</feature>
<evidence type="ECO:0000313" key="4">
    <source>
        <dbReference type="Proteomes" id="UP001187346"/>
    </source>
</evidence>
<dbReference type="EMBL" id="JAWMAJ010000026">
    <property type="protein sequence ID" value="MDV7216359.1"/>
    <property type="molecule type" value="Genomic_DNA"/>
</dbReference>
<protein>
    <submittedName>
        <fullName evidence="3">Sterol carrier protein domain-containing protein</fullName>
    </submittedName>
</protein>
<dbReference type="PANTHER" id="PTHR37817:SF1">
    <property type="entry name" value="N-ACETYLTRANSFERASE EIS"/>
    <property type="match status" value="1"/>
</dbReference>
<proteinExistence type="predicted"/>
<feature type="region of interest" description="Disordered" evidence="1">
    <location>
        <begin position="64"/>
        <end position="131"/>
    </location>
</feature>
<name>A0ABU4F6Z5_9ACTN</name>
<dbReference type="Gene3D" id="3.30.1050.10">
    <property type="entry name" value="SCP2 sterol-binding domain"/>
    <property type="match status" value="1"/>
</dbReference>
<evidence type="ECO:0000259" key="2">
    <source>
        <dbReference type="Pfam" id="PF13530"/>
    </source>
</evidence>
<sequence length="131" mass="14516">MEYEGAVDEPPAHLLTDPRAARSTPVDRLWVRLIDVDRALEARRYAGTLDLVLDIEDAFCPWNTGRYRLPNSERPSSAAPRSRPSPGPVSSRSCEPEPCPGRRRRSARTGSRSTREAGRSRPTDDSGWGSA</sequence>
<dbReference type="InterPro" id="IPR051554">
    <property type="entry name" value="Acetyltransferase_Eis"/>
</dbReference>
<dbReference type="SUPFAM" id="SSF55718">
    <property type="entry name" value="SCP-like"/>
    <property type="match status" value="1"/>
</dbReference>
<evidence type="ECO:0000256" key="1">
    <source>
        <dbReference type="SAM" id="MobiDB-lite"/>
    </source>
</evidence>
<comment type="caution">
    <text evidence="3">The sequence shown here is derived from an EMBL/GenBank/DDBJ whole genome shotgun (WGS) entry which is preliminary data.</text>
</comment>
<dbReference type="InterPro" id="IPR025559">
    <property type="entry name" value="Eis_dom"/>
</dbReference>
<reference evidence="3 4" key="1">
    <citation type="submission" date="2023-10" db="EMBL/GenBank/DDBJ databases">
        <title>Characterization of rhizosphere-enriched actinobacteria from wheat plants lab-grown on chernevaya soil.</title>
        <authorList>
            <person name="Tikhonova E.N."/>
            <person name="Konopkin A."/>
            <person name="Kravchenko I.K."/>
        </authorList>
    </citation>
    <scope>NUCLEOTIDE SEQUENCE [LARGE SCALE GENOMIC DNA]</scope>
    <source>
        <strain evidence="3 4">RR29</strain>
    </source>
</reference>
<keyword evidence="4" id="KW-1185">Reference proteome</keyword>
<dbReference type="PANTHER" id="PTHR37817">
    <property type="entry name" value="N-ACETYLTRANSFERASE EIS"/>
    <property type="match status" value="1"/>
</dbReference>